<evidence type="ECO:0000313" key="2">
    <source>
        <dbReference type="Proteomes" id="UP001066276"/>
    </source>
</evidence>
<protein>
    <submittedName>
        <fullName evidence="1">Uncharacterized protein</fullName>
    </submittedName>
</protein>
<gene>
    <name evidence="1" type="ORF">NDU88_002671</name>
</gene>
<comment type="caution">
    <text evidence="1">The sequence shown here is derived from an EMBL/GenBank/DDBJ whole genome shotgun (WGS) entry which is preliminary data.</text>
</comment>
<evidence type="ECO:0000313" key="1">
    <source>
        <dbReference type="EMBL" id="KAJ1149872.1"/>
    </source>
</evidence>
<keyword evidence="2" id="KW-1185">Reference proteome</keyword>
<dbReference type="EMBL" id="JANPWB010000009">
    <property type="protein sequence ID" value="KAJ1149872.1"/>
    <property type="molecule type" value="Genomic_DNA"/>
</dbReference>
<sequence>MGYSTPSNQQAWPPPRHHSTLGIYFFKVSVPLRASDPSGRARDKSRVPAPWGATVQLLFAVRYEVGS</sequence>
<organism evidence="1 2">
    <name type="scientific">Pleurodeles waltl</name>
    <name type="common">Iberian ribbed newt</name>
    <dbReference type="NCBI Taxonomy" id="8319"/>
    <lineage>
        <taxon>Eukaryota</taxon>
        <taxon>Metazoa</taxon>
        <taxon>Chordata</taxon>
        <taxon>Craniata</taxon>
        <taxon>Vertebrata</taxon>
        <taxon>Euteleostomi</taxon>
        <taxon>Amphibia</taxon>
        <taxon>Batrachia</taxon>
        <taxon>Caudata</taxon>
        <taxon>Salamandroidea</taxon>
        <taxon>Salamandridae</taxon>
        <taxon>Pleurodelinae</taxon>
        <taxon>Pleurodeles</taxon>
    </lineage>
</organism>
<name>A0AAV7RDE9_PLEWA</name>
<proteinExistence type="predicted"/>
<dbReference type="AlphaFoldDB" id="A0AAV7RDE9"/>
<dbReference type="Proteomes" id="UP001066276">
    <property type="component" value="Chromosome 5"/>
</dbReference>
<reference evidence="1" key="1">
    <citation type="journal article" date="2022" name="bioRxiv">
        <title>Sequencing and chromosome-scale assembly of the giantPleurodeles waltlgenome.</title>
        <authorList>
            <person name="Brown T."/>
            <person name="Elewa A."/>
            <person name="Iarovenko S."/>
            <person name="Subramanian E."/>
            <person name="Araus A.J."/>
            <person name="Petzold A."/>
            <person name="Susuki M."/>
            <person name="Suzuki K.-i.T."/>
            <person name="Hayashi T."/>
            <person name="Toyoda A."/>
            <person name="Oliveira C."/>
            <person name="Osipova E."/>
            <person name="Leigh N.D."/>
            <person name="Simon A."/>
            <person name="Yun M.H."/>
        </authorList>
    </citation>
    <scope>NUCLEOTIDE SEQUENCE</scope>
    <source>
        <strain evidence="1">20211129_DDA</strain>
        <tissue evidence="1">Liver</tissue>
    </source>
</reference>
<accession>A0AAV7RDE9</accession>